<accession>A0AAW0QMT4</accession>
<evidence type="ECO:0000313" key="3">
    <source>
        <dbReference type="Proteomes" id="UP001392437"/>
    </source>
</evidence>
<reference evidence="2 3" key="1">
    <citation type="submission" date="2023-01" db="EMBL/GenBank/DDBJ databases">
        <title>Analysis of 21 Apiospora genomes using comparative genomics revels a genus with tremendous synthesis potential of carbohydrate active enzymes and secondary metabolites.</title>
        <authorList>
            <person name="Sorensen T."/>
        </authorList>
    </citation>
    <scope>NUCLEOTIDE SEQUENCE [LARGE SCALE GENOMIC DNA]</scope>
    <source>
        <strain evidence="2 3">CBS 117206</strain>
    </source>
</reference>
<protein>
    <submittedName>
        <fullName evidence="2">Uncharacterized protein</fullName>
    </submittedName>
</protein>
<gene>
    <name evidence="2" type="ORF">PG999_012386</name>
</gene>
<feature type="compositionally biased region" description="Basic and acidic residues" evidence="1">
    <location>
        <begin position="1"/>
        <end position="12"/>
    </location>
</feature>
<feature type="region of interest" description="Disordered" evidence="1">
    <location>
        <begin position="1"/>
        <end position="89"/>
    </location>
</feature>
<organism evidence="2 3">
    <name type="scientific">Apiospora kogelbergensis</name>
    <dbReference type="NCBI Taxonomy" id="1337665"/>
    <lineage>
        <taxon>Eukaryota</taxon>
        <taxon>Fungi</taxon>
        <taxon>Dikarya</taxon>
        <taxon>Ascomycota</taxon>
        <taxon>Pezizomycotina</taxon>
        <taxon>Sordariomycetes</taxon>
        <taxon>Xylariomycetidae</taxon>
        <taxon>Amphisphaeriales</taxon>
        <taxon>Apiosporaceae</taxon>
        <taxon>Apiospora</taxon>
    </lineage>
</organism>
<feature type="compositionally biased region" description="Polar residues" evidence="1">
    <location>
        <begin position="80"/>
        <end position="89"/>
    </location>
</feature>
<dbReference type="EMBL" id="JAQQWP010000009">
    <property type="protein sequence ID" value="KAK8102012.1"/>
    <property type="molecule type" value="Genomic_DNA"/>
</dbReference>
<keyword evidence="3" id="KW-1185">Reference proteome</keyword>
<proteinExistence type="predicted"/>
<evidence type="ECO:0000256" key="1">
    <source>
        <dbReference type="SAM" id="MobiDB-lite"/>
    </source>
</evidence>
<comment type="caution">
    <text evidence="2">The sequence shown here is derived from an EMBL/GenBank/DDBJ whole genome shotgun (WGS) entry which is preliminary data.</text>
</comment>
<dbReference type="AlphaFoldDB" id="A0AAW0QMT4"/>
<name>A0AAW0QMT4_9PEZI</name>
<evidence type="ECO:0000313" key="2">
    <source>
        <dbReference type="EMBL" id="KAK8102012.1"/>
    </source>
</evidence>
<feature type="compositionally biased region" description="Low complexity" evidence="1">
    <location>
        <begin position="34"/>
        <end position="48"/>
    </location>
</feature>
<dbReference type="Proteomes" id="UP001392437">
    <property type="component" value="Unassembled WGS sequence"/>
</dbReference>
<sequence length="89" mass="9595">MAVAGRKEERKSARFNGKQRKHMTCKNVNTLGRSSSWATNQSTSTSTSKHQQAPVGALRKFQPAQSLSLSPSPIPESTPCPSSIASHSQ</sequence>